<keyword evidence="3" id="KW-1015">Disulfide bond</keyword>
<feature type="disulfide bond" evidence="3">
    <location>
        <begin position="315"/>
        <end position="351"/>
    </location>
</feature>
<keyword evidence="7" id="KW-1185">Reference proteome</keyword>
<evidence type="ECO:0000259" key="5">
    <source>
        <dbReference type="PROSITE" id="PS51767"/>
    </source>
</evidence>
<dbReference type="PRINTS" id="PR00792">
    <property type="entry name" value="PEPSIN"/>
</dbReference>
<feature type="chain" id="PRO_5012045462" description="Peptidase A1 domain-containing protein" evidence="4">
    <location>
        <begin position="16"/>
        <end position="413"/>
    </location>
</feature>
<feature type="domain" description="Peptidase A1" evidence="5">
    <location>
        <begin position="72"/>
        <end position="392"/>
    </location>
</feature>
<evidence type="ECO:0000256" key="2">
    <source>
        <dbReference type="PIRSR" id="PIRSR601461-1"/>
    </source>
</evidence>
<feature type="active site" evidence="2">
    <location>
        <position position="90"/>
    </location>
</feature>
<comment type="similarity">
    <text evidence="1">Belongs to the peptidase A1 family.</text>
</comment>
<evidence type="ECO:0000313" key="7">
    <source>
        <dbReference type="Proteomes" id="UP000024635"/>
    </source>
</evidence>
<protein>
    <recommendedName>
        <fullName evidence="5">Peptidase A1 domain-containing protein</fullName>
    </recommendedName>
</protein>
<proteinExistence type="inferred from homology"/>
<dbReference type="OrthoDB" id="5799989at2759"/>
<dbReference type="InterPro" id="IPR033121">
    <property type="entry name" value="PEPTIDASE_A1"/>
</dbReference>
<accession>A0A016SPN7</accession>
<feature type="signal peptide" evidence="4">
    <location>
        <begin position="1"/>
        <end position="15"/>
    </location>
</feature>
<organism evidence="6 7">
    <name type="scientific">Ancylostoma ceylanicum</name>
    <dbReference type="NCBI Taxonomy" id="53326"/>
    <lineage>
        <taxon>Eukaryota</taxon>
        <taxon>Metazoa</taxon>
        <taxon>Ecdysozoa</taxon>
        <taxon>Nematoda</taxon>
        <taxon>Chromadorea</taxon>
        <taxon>Rhabditida</taxon>
        <taxon>Rhabditina</taxon>
        <taxon>Rhabditomorpha</taxon>
        <taxon>Strongyloidea</taxon>
        <taxon>Ancylostomatidae</taxon>
        <taxon>Ancylostomatinae</taxon>
        <taxon>Ancylostoma</taxon>
    </lineage>
</organism>
<dbReference type="SUPFAM" id="SSF50630">
    <property type="entry name" value="Acid proteases"/>
    <property type="match status" value="1"/>
</dbReference>
<evidence type="ECO:0000256" key="4">
    <source>
        <dbReference type="SAM" id="SignalP"/>
    </source>
</evidence>
<gene>
    <name evidence="6" type="primary">Acey_s0195.g1488</name>
    <name evidence="6" type="ORF">Y032_0195g1488</name>
</gene>
<dbReference type="PROSITE" id="PS51767">
    <property type="entry name" value="PEPTIDASE_A1"/>
    <property type="match status" value="1"/>
</dbReference>
<dbReference type="GO" id="GO:0005764">
    <property type="term" value="C:lysosome"/>
    <property type="evidence" value="ECO:0007669"/>
    <property type="project" value="TreeGrafter"/>
</dbReference>
<reference evidence="7" key="1">
    <citation type="journal article" date="2015" name="Nat. Genet.">
        <title>The genome and transcriptome of the zoonotic hookworm Ancylostoma ceylanicum identify infection-specific gene families.</title>
        <authorList>
            <person name="Schwarz E.M."/>
            <person name="Hu Y."/>
            <person name="Antoshechkin I."/>
            <person name="Miller M.M."/>
            <person name="Sternberg P.W."/>
            <person name="Aroian R.V."/>
        </authorList>
    </citation>
    <scope>NUCLEOTIDE SEQUENCE</scope>
    <source>
        <strain evidence="7">HY135</strain>
    </source>
</reference>
<dbReference type="InterPro" id="IPR001461">
    <property type="entry name" value="Aspartic_peptidase_A1"/>
</dbReference>
<dbReference type="Proteomes" id="UP000024635">
    <property type="component" value="Unassembled WGS sequence"/>
</dbReference>
<sequence length="413" mass="46231">MRLLLLLCTVTFTYASTITMTLHSTGSLIARLMKENRYESYLKMVDEQRKNATRHSKFYTWQALTSWNDEVYLGKISVGTPGQVLFLSMDTGSSTMWVVDGACNSPICNGYPDSGRPKNKFYYGNSTTFARTNSDFAFNYGTRWAAGFIGTDTVAFGKLTVWYGQQFGVSTTLAPFFGTVPIDGVFGLGWSESDNMRAPISMLMHYLDSKQFTVWMNRSATHGTMQVGGYITYGGYNDVHCDRTTFYVPLAMDKKWAVDIEGFEIGSFTYAGEGDKALSDTGTSWIGVPNDLLNNILWQTRGWWDNSRRLYIVECSTMHTLPPMVFRIAGLKFTVPPDQYILDLNIGNGQCVLAVFPVEAGAFKTQFILDAFEIGGILIVSLCGFKHTQTFAELKPHFIEARTAKTAEVEMSF</sequence>
<dbReference type="Gene3D" id="2.40.70.10">
    <property type="entry name" value="Acid Proteases"/>
    <property type="match status" value="2"/>
</dbReference>
<dbReference type="InterPro" id="IPR021109">
    <property type="entry name" value="Peptidase_aspartic_dom_sf"/>
</dbReference>
<evidence type="ECO:0000256" key="1">
    <source>
        <dbReference type="ARBA" id="ARBA00007447"/>
    </source>
</evidence>
<comment type="caution">
    <text evidence="6">The sequence shown here is derived from an EMBL/GenBank/DDBJ whole genome shotgun (WGS) entry which is preliminary data.</text>
</comment>
<dbReference type="EMBL" id="JARK01001531">
    <property type="protein sequence ID" value="EYB92332.1"/>
    <property type="molecule type" value="Genomic_DNA"/>
</dbReference>
<dbReference type="GO" id="GO:0004190">
    <property type="term" value="F:aspartic-type endopeptidase activity"/>
    <property type="evidence" value="ECO:0007669"/>
    <property type="project" value="InterPro"/>
</dbReference>
<name>A0A016SPN7_9BILA</name>
<evidence type="ECO:0000313" key="6">
    <source>
        <dbReference type="EMBL" id="EYB92332.1"/>
    </source>
</evidence>
<dbReference type="GO" id="GO:0006508">
    <property type="term" value="P:proteolysis"/>
    <property type="evidence" value="ECO:0007669"/>
    <property type="project" value="InterPro"/>
</dbReference>
<dbReference type="CDD" id="cd05471">
    <property type="entry name" value="pepsin_like"/>
    <property type="match status" value="1"/>
</dbReference>
<dbReference type="AlphaFoldDB" id="A0A016SPN7"/>
<dbReference type="PANTHER" id="PTHR47966">
    <property type="entry name" value="BETA-SITE APP-CLEAVING ENZYME, ISOFORM A-RELATED"/>
    <property type="match status" value="1"/>
</dbReference>
<dbReference type="Pfam" id="PF00026">
    <property type="entry name" value="Asp"/>
    <property type="match status" value="1"/>
</dbReference>
<dbReference type="PANTHER" id="PTHR47966:SF8">
    <property type="entry name" value="ASPARTIC PROTEASE 1-RELATED"/>
    <property type="match status" value="1"/>
</dbReference>
<feature type="active site" evidence="2">
    <location>
        <position position="280"/>
    </location>
</feature>
<keyword evidence="4" id="KW-0732">Signal</keyword>
<evidence type="ECO:0000256" key="3">
    <source>
        <dbReference type="PIRSR" id="PIRSR601461-2"/>
    </source>
</evidence>
<dbReference type="STRING" id="53326.A0A016SPN7"/>
<dbReference type="InterPro" id="IPR034164">
    <property type="entry name" value="Pepsin-like_dom"/>
</dbReference>